<dbReference type="AlphaFoldDB" id="A0A0U0S589"/>
<gene>
    <name evidence="1" type="ORF">ERS007703_03681</name>
</gene>
<evidence type="ECO:0000313" key="1">
    <source>
        <dbReference type="EMBL" id="COW45309.1"/>
    </source>
</evidence>
<protein>
    <submittedName>
        <fullName evidence="1">Uncharacterized protein</fullName>
    </submittedName>
</protein>
<organism evidence="1 2">
    <name type="scientific">Mycobacterium tuberculosis</name>
    <dbReference type="NCBI Taxonomy" id="1773"/>
    <lineage>
        <taxon>Bacteria</taxon>
        <taxon>Bacillati</taxon>
        <taxon>Actinomycetota</taxon>
        <taxon>Actinomycetes</taxon>
        <taxon>Mycobacteriales</taxon>
        <taxon>Mycobacteriaceae</taxon>
        <taxon>Mycobacterium</taxon>
        <taxon>Mycobacterium tuberculosis complex</taxon>
    </lineage>
</organism>
<accession>A0A0U0S589</accession>
<sequence>MSAAAHSDLELAGRRYETAFRTSACEATVTTAAGFKPL</sequence>
<reference evidence="2" key="1">
    <citation type="submission" date="2015-03" db="EMBL/GenBank/DDBJ databases">
        <authorList>
            <consortium name="Pathogen Informatics"/>
        </authorList>
    </citation>
    <scope>NUCLEOTIDE SEQUENCE [LARGE SCALE GENOMIC DNA]</scope>
    <source>
        <strain evidence="2">K00500041</strain>
    </source>
</reference>
<evidence type="ECO:0000313" key="2">
    <source>
        <dbReference type="Proteomes" id="UP000038802"/>
    </source>
</evidence>
<dbReference type="Proteomes" id="UP000038802">
    <property type="component" value="Unassembled WGS sequence"/>
</dbReference>
<proteinExistence type="predicted"/>
<name>A0A0U0S589_MYCTX</name>
<dbReference type="EMBL" id="CSAE01000530">
    <property type="protein sequence ID" value="COW45309.1"/>
    <property type="molecule type" value="Genomic_DNA"/>
</dbReference>